<comment type="caution">
    <text evidence="8">The sequence shown here is derived from an EMBL/GenBank/DDBJ whole genome shotgun (WGS) entry which is preliminary data.</text>
</comment>
<evidence type="ECO:0000256" key="1">
    <source>
        <dbReference type="ARBA" id="ARBA00001445"/>
    </source>
</evidence>
<dbReference type="Gene3D" id="2.60.40.10">
    <property type="entry name" value="Immunoglobulins"/>
    <property type="match status" value="1"/>
</dbReference>
<evidence type="ECO:0000259" key="6">
    <source>
        <dbReference type="Pfam" id="PF17389"/>
    </source>
</evidence>
<dbReference type="InterPro" id="IPR035398">
    <property type="entry name" value="Bac_rhamnosid_C"/>
</dbReference>
<feature type="domain" description="Alpha-L-rhamnosidase C-terminal" evidence="7">
    <location>
        <begin position="769"/>
        <end position="829"/>
    </location>
</feature>
<accession>A0A0R2FQD4</accession>
<dbReference type="InterPro" id="IPR008902">
    <property type="entry name" value="Rhamnosid_concanavalin"/>
</dbReference>
<dbReference type="Proteomes" id="UP000051751">
    <property type="component" value="Unassembled WGS sequence"/>
</dbReference>
<dbReference type="InterPro" id="IPR013783">
    <property type="entry name" value="Ig-like_fold"/>
</dbReference>
<dbReference type="STRING" id="81857.IV38_GL002031"/>
<dbReference type="InterPro" id="IPR035396">
    <property type="entry name" value="Bac_rhamnosid6H"/>
</dbReference>
<dbReference type="OrthoDB" id="9761045at2"/>
<evidence type="ECO:0000256" key="2">
    <source>
        <dbReference type="ARBA" id="ARBA00012652"/>
    </source>
</evidence>
<dbReference type="PATRIC" id="fig|81857.3.peg.2072"/>
<dbReference type="EMBL" id="JQAT01000007">
    <property type="protein sequence ID" value="KRN27575.1"/>
    <property type="molecule type" value="Genomic_DNA"/>
</dbReference>
<dbReference type="Pfam" id="PF17390">
    <property type="entry name" value="Bac_rhamnosid_C"/>
    <property type="match status" value="1"/>
</dbReference>
<dbReference type="InterPro" id="IPR013737">
    <property type="entry name" value="Bac_rhamnosid_N"/>
</dbReference>
<evidence type="ECO:0000313" key="8">
    <source>
        <dbReference type="EMBL" id="KRN27575.1"/>
    </source>
</evidence>
<protein>
    <recommendedName>
        <fullName evidence="2">alpha-L-rhamnosidase</fullName>
        <ecNumber evidence="2">3.2.1.40</ecNumber>
    </recommendedName>
</protein>
<proteinExistence type="predicted"/>
<evidence type="ECO:0000259" key="5">
    <source>
        <dbReference type="Pfam" id="PF08531"/>
    </source>
</evidence>
<evidence type="ECO:0000259" key="4">
    <source>
        <dbReference type="Pfam" id="PF05592"/>
    </source>
</evidence>
<sequence length="832" mass="95086">MQISELQVNGLTAPLGYSLPYLTFSWRLDSTDSEQVDAQEIVVATDPNYDVVVYEGKTSAKDNQLTIDGEFLQPKTKYYWSVSSGDAIAESTFETAKMKQPWQADWVSYRGKPQPSVTFQKDYHFEKRIRSARLYCCAYGVYELEINGCHVSDEYLLPGYHSYDLVQYYQTYDVTKYLDSKTNLKMITGNSWYKGRFVFDGGQENIYGSRQKAIAELVVCYSDGMTQTFGTDDTWQVMTNRIQNNSIYDGEIIDFSKEIKPLTLTVLSDDKSLLTARLDPPVKKMHQLKPVRVFRDQKQQLILDFGQEITGWIEGKLTASEHNVKFRFGELLQDGVFYTDNLRTAKQQFIILNNTADRDVRPHFTYFGFRYVAVEGINTENAEKWVGYSLYSDMEDRFKFNSSHPGLTKLVKNIQWGQRDNSLSIPTDCSQRDERMGWTGDVTLFSNTAAYNMDMRAFYTNYLYNMALEQKQLDGSIPFFVPYPKLKPFEGINPFLVTNGASTWGDVATILPMVLYDHYHDEGLLRKTIPIMKGWVDYLAKRDHEHGDQHLWNFDQQLGDWLALDNGDSPIGATDPNLIASVYYYRSTSNLVRALKIIKAPSADKYQLLTQEIKDAILQTYYTADYELNLNPITQTGLALLLRYGLYPNDDVRLKLSSSLHTLLTNNKGALDTGFIGTPELPHALVKAGLTNQAYELLLRDKMPSWLYEVKQGATTVWERWNSILPDGRISGTEMNSLNHYAYGAIEDFLIEDVLGIKLPQGHDENYKINPLYSNQVDWVCGSLKVPNGTINVYWESIPTMKLVVDIPIRTTADVVSPTGKKLKLNSGHYEI</sequence>
<keyword evidence="10" id="KW-1185">Reference proteome</keyword>
<dbReference type="GO" id="GO:0030596">
    <property type="term" value="F:alpha-L-rhamnosidase activity"/>
    <property type="evidence" value="ECO:0007669"/>
    <property type="project" value="UniProtKB-EC"/>
</dbReference>
<dbReference type="Gene3D" id="2.60.420.10">
    <property type="entry name" value="Maltose phosphorylase, domain 3"/>
    <property type="match status" value="1"/>
</dbReference>
<keyword evidence="3" id="KW-0378">Hydrolase</keyword>
<evidence type="ECO:0000313" key="11">
    <source>
        <dbReference type="Proteomes" id="UP000051751"/>
    </source>
</evidence>
<feature type="domain" description="Alpha-L-rhamnosidase concanavalin-like" evidence="4">
    <location>
        <begin position="297"/>
        <end position="385"/>
    </location>
</feature>
<name>A0A0R2FQD4_9LACO</name>
<dbReference type="EC" id="3.2.1.40" evidence="2"/>
<organism evidence="8 11">
    <name type="scientific">Lactobacillus selangorensis</name>
    <dbReference type="NCBI Taxonomy" id="81857"/>
    <lineage>
        <taxon>Bacteria</taxon>
        <taxon>Bacillati</taxon>
        <taxon>Bacillota</taxon>
        <taxon>Bacilli</taxon>
        <taxon>Lactobacillales</taxon>
        <taxon>Lactobacillaceae</taxon>
        <taxon>Lactobacillus</taxon>
    </lineage>
</organism>
<dbReference type="Proteomes" id="UP000051645">
    <property type="component" value="Unassembled WGS sequence"/>
</dbReference>
<dbReference type="Pfam" id="PF17389">
    <property type="entry name" value="Bac_rhamnosid6H"/>
    <property type="match status" value="1"/>
</dbReference>
<gene>
    <name evidence="8" type="ORF">IV38_GL002031</name>
    <name evidence="9" type="ORF">IV40_GL001998</name>
</gene>
<dbReference type="SUPFAM" id="SSF48208">
    <property type="entry name" value="Six-hairpin glycosidases"/>
    <property type="match status" value="1"/>
</dbReference>
<dbReference type="GO" id="GO:0005975">
    <property type="term" value="P:carbohydrate metabolic process"/>
    <property type="evidence" value="ECO:0007669"/>
    <property type="project" value="InterPro"/>
</dbReference>
<dbReference type="Pfam" id="PF08531">
    <property type="entry name" value="Bac_rhamnosid_N"/>
    <property type="match status" value="1"/>
</dbReference>
<dbReference type="Pfam" id="PF25788">
    <property type="entry name" value="Ig_Rha78A_N"/>
    <property type="match status" value="1"/>
</dbReference>
<dbReference type="RefSeq" id="WP_057770980.1">
    <property type="nucleotide sequence ID" value="NZ_JQAT01000007.1"/>
</dbReference>
<dbReference type="InterPro" id="IPR016007">
    <property type="entry name" value="Alpha_rhamnosid"/>
</dbReference>
<dbReference type="InterPro" id="IPR008928">
    <property type="entry name" value="6-hairpin_glycosidase_sf"/>
</dbReference>
<reference evidence="10 11" key="1">
    <citation type="journal article" date="2015" name="Genome Announc.">
        <title>Expanding the biotechnology potential of lactobacilli through comparative genomics of 213 strains and associated genera.</title>
        <authorList>
            <person name="Sun Z."/>
            <person name="Harris H.M."/>
            <person name="McCann A."/>
            <person name="Guo C."/>
            <person name="Argimon S."/>
            <person name="Zhang W."/>
            <person name="Yang X."/>
            <person name="Jeffery I.B."/>
            <person name="Cooney J.C."/>
            <person name="Kagawa T.F."/>
            <person name="Liu W."/>
            <person name="Song Y."/>
            <person name="Salvetti E."/>
            <person name="Wrobel A."/>
            <person name="Rasinkangas P."/>
            <person name="Parkhill J."/>
            <person name="Rea M.C."/>
            <person name="O'Sullivan O."/>
            <person name="Ritari J."/>
            <person name="Douillard F.P."/>
            <person name="Paul Ross R."/>
            <person name="Yang R."/>
            <person name="Briner A.E."/>
            <person name="Felis G.E."/>
            <person name="de Vos W.M."/>
            <person name="Barrangou R."/>
            <person name="Klaenhammer T.R."/>
            <person name="Caufield P.W."/>
            <person name="Cui Y."/>
            <person name="Zhang H."/>
            <person name="O'Toole P.W."/>
        </authorList>
    </citation>
    <scope>NUCLEOTIDE SEQUENCE [LARGE SCALE GENOMIC DNA]</scope>
    <source>
        <strain evidence="8 11">ATCC BAA-66</strain>
        <strain evidence="9 10">DSM 13344</strain>
    </source>
</reference>
<feature type="domain" description="Bacterial alpha-L-rhamnosidase N-terminal" evidence="5">
    <location>
        <begin position="127"/>
        <end position="286"/>
    </location>
</feature>
<dbReference type="PANTHER" id="PTHR33307">
    <property type="entry name" value="ALPHA-RHAMNOSIDASE (EUROFUNG)"/>
    <property type="match status" value="1"/>
</dbReference>
<dbReference type="InterPro" id="IPR012341">
    <property type="entry name" value="6hp_glycosidase-like_sf"/>
</dbReference>
<evidence type="ECO:0000256" key="3">
    <source>
        <dbReference type="ARBA" id="ARBA00022801"/>
    </source>
</evidence>
<dbReference type="EMBL" id="JQAZ01000008">
    <property type="protein sequence ID" value="KRN30152.1"/>
    <property type="molecule type" value="Genomic_DNA"/>
</dbReference>
<evidence type="ECO:0000313" key="10">
    <source>
        <dbReference type="Proteomes" id="UP000051645"/>
    </source>
</evidence>
<dbReference type="PANTHER" id="PTHR33307:SF6">
    <property type="entry name" value="ALPHA-RHAMNOSIDASE (EUROFUNG)-RELATED"/>
    <property type="match status" value="1"/>
</dbReference>
<evidence type="ECO:0000259" key="7">
    <source>
        <dbReference type="Pfam" id="PF17390"/>
    </source>
</evidence>
<dbReference type="Pfam" id="PF05592">
    <property type="entry name" value="Bac_rhamnosid"/>
    <property type="match status" value="1"/>
</dbReference>
<comment type="catalytic activity">
    <reaction evidence="1">
        <text>Hydrolysis of terminal non-reducing alpha-L-rhamnose residues in alpha-L-rhamnosides.</text>
        <dbReference type="EC" id="3.2.1.40"/>
    </reaction>
</comment>
<dbReference type="Gene3D" id="1.50.10.10">
    <property type="match status" value="1"/>
</dbReference>
<feature type="domain" description="Alpha-L-rhamnosidase six-hairpin glycosidase" evidence="6">
    <location>
        <begin position="398"/>
        <end position="753"/>
    </location>
</feature>
<evidence type="ECO:0000313" key="9">
    <source>
        <dbReference type="EMBL" id="KRN30152.1"/>
    </source>
</evidence>
<dbReference type="AlphaFoldDB" id="A0A0R2FQD4"/>
<dbReference type="Gene3D" id="2.60.120.260">
    <property type="entry name" value="Galactose-binding domain-like"/>
    <property type="match status" value="2"/>
</dbReference>